<evidence type="ECO:0000259" key="3">
    <source>
        <dbReference type="Pfam" id="PF00171"/>
    </source>
</evidence>
<sequence>MSKGIFKTVDEAIKAAKVAEDKFIHEPIATRVKAIEAMKDGFRPYLDQMAKETHEETGMGTVEAKLAKLNNAIYNTPGPEILMPDVETGDGGMIMYEYAPYGVIGAVTPSTNPAETVISNAIKFLAGGNTVYFSVHPGAKKISRWAVEKCNEFIYEATGYENLVVSIEQPSLEAVDQMMTHPLIDALVVTGGPVLVKQAMESGKKAFGAGEGNVPAMVDATADIELAGKNIAESAAFDNNILCTSEKSCLVEKAVKDQLIEEMQKHKALLLTDQKDIDKLVKLTVDGNKPARPYIGKDATFILDEAGIDYEGKPELIILEAKKDHPFVVIEMLMPILAVVTVEDFEDLLKVGLEVERNCRHTATIHSQNLVHMNRAAHVMNTSIFVVNGPSSAGTGVGDTGASALTICTATGEGTTTAKTFTRRRRLNALEGFSIR</sequence>
<keyword evidence="1 4" id="KW-0560">Oxidoreductase</keyword>
<dbReference type="AlphaFoldDB" id="A0AAF0BFL9"/>
<accession>A0AAF0BFL9</accession>
<proteinExistence type="predicted"/>
<dbReference type="GO" id="GO:0008774">
    <property type="term" value="F:acetaldehyde dehydrogenase (acetylating) activity"/>
    <property type="evidence" value="ECO:0007669"/>
    <property type="project" value="InterPro"/>
</dbReference>
<dbReference type="Gene3D" id="3.40.605.10">
    <property type="entry name" value="Aldehyde Dehydrogenase, Chain A, domain 1"/>
    <property type="match status" value="1"/>
</dbReference>
<protein>
    <submittedName>
        <fullName evidence="4">Aldehyde dehydrogenase</fullName>
        <ecNumber evidence="4">1.2.1.-</ecNumber>
    </submittedName>
</protein>
<reference evidence="4" key="1">
    <citation type="submission" date="2023-01" db="EMBL/GenBank/DDBJ databases">
        <title>Oxazolidinone resistance genes in florfenicol resistant enterococci from beef cattle and veal calves at slaughter.</title>
        <authorList>
            <person name="Biggel M."/>
        </authorList>
    </citation>
    <scope>NUCLEOTIDE SEQUENCE</scope>
    <source>
        <strain evidence="4">K204-1</strain>
    </source>
</reference>
<dbReference type="Pfam" id="PF00171">
    <property type="entry name" value="Aldedh"/>
    <property type="match status" value="1"/>
</dbReference>
<dbReference type="Proteomes" id="UP001179600">
    <property type="component" value="Chromosome"/>
</dbReference>
<dbReference type="PIRSF" id="PIRSF036410">
    <property type="entry name" value="EutE_PduP"/>
    <property type="match status" value="1"/>
</dbReference>
<dbReference type="InterPro" id="IPR016161">
    <property type="entry name" value="Ald_DH/histidinol_DH"/>
</dbReference>
<dbReference type="RefSeq" id="WP_272163115.1">
    <property type="nucleotide sequence ID" value="NZ_CP116507.1"/>
</dbReference>
<dbReference type="SUPFAM" id="SSF53720">
    <property type="entry name" value="ALDH-like"/>
    <property type="match status" value="1"/>
</dbReference>
<keyword evidence="2" id="KW-0520">NAD</keyword>
<dbReference type="Gene3D" id="3.40.309.10">
    <property type="entry name" value="Aldehyde Dehydrogenase, Chain A, domain 2"/>
    <property type="match status" value="1"/>
</dbReference>
<dbReference type="InterPro" id="IPR012408">
    <property type="entry name" value="Acetald_propionald_DH-rel"/>
</dbReference>
<dbReference type="NCBIfam" id="NF011927">
    <property type="entry name" value="PRK15398.1"/>
    <property type="match status" value="1"/>
</dbReference>
<feature type="domain" description="Aldehyde dehydrogenase" evidence="3">
    <location>
        <begin position="7"/>
        <end position="392"/>
    </location>
</feature>
<evidence type="ECO:0000256" key="1">
    <source>
        <dbReference type="ARBA" id="ARBA00023002"/>
    </source>
</evidence>
<gene>
    <name evidence="4" type="ORF">PML95_06915</name>
</gene>
<dbReference type="InterPro" id="IPR016163">
    <property type="entry name" value="Ald_DH_C"/>
</dbReference>
<evidence type="ECO:0000313" key="5">
    <source>
        <dbReference type="Proteomes" id="UP001179600"/>
    </source>
</evidence>
<dbReference type="InterPro" id="IPR015590">
    <property type="entry name" value="Aldehyde_DH_dom"/>
</dbReference>
<dbReference type="EMBL" id="CP116507">
    <property type="protein sequence ID" value="WCG22129.1"/>
    <property type="molecule type" value="Genomic_DNA"/>
</dbReference>
<evidence type="ECO:0000256" key="2">
    <source>
        <dbReference type="ARBA" id="ARBA00023027"/>
    </source>
</evidence>
<name>A0AAF0BFL9_9ENTE</name>
<dbReference type="PANTHER" id="PTHR11699">
    <property type="entry name" value="ALDEHYDE DEHYDROGENASE-RELATED"/>
    <property type="match status" value="1"/>
</dbReference>
<dbReference type="EC" id="1.2.1.-" evidence="4"/>
<evidence type="ECO:0000313" key="4">
    <source>
        <dbReference type="EMBL" id="WCG22129.1"/>
    </source>
</evidence>
<organism evidence="4 5">
    <name type="scientific">Vagococcus lutrae</name>
    <dbReference type="NCBI Taxonomy" id="81947"/>
    <lineage>
        <taxon>Bacteria</taxon>
        <taxon>Bacillati</taxon>
        <taxon>Bacillota</taxon>
        <taxon>Bacilli</taxon>
        <taxon>Lactobacillales</taxon>
        <taxon>Enterococcaceae</taxon>
        <taxon>Vagococcus</taxon>
    </lineage>
</organism>
<dbReference type="InterPro" id="IPR016162">
    <property type="entry name" value="Ald_DH_N"/>
</dbReference>